<feature type="domain" description="NTF2 fold immunity protein" evidence="1">
    <location>
        <begin position="5"/>
        <end position="117"/>
    </location>
</feature>
<keyword evidence="3" id="KW-1185">Reference proteome</keyword>
<sequence length="142" mass="15916">MSAVDTLKGFLEAMLAWEVSLNSKKRSSDYKENSDSRDQINKGARKELAAIFDKFLTERAVAGLGKAKMDALGTGRPPEYEQEILADTLTPEGKGMSVETLRDKGLKQRLKYVFVESPEGPRLNELYIFRGEQVGWARRSSV</sequence>
<dbReference type="Proteomes" id="UP001183127">
    <property type="component" value="Chromosome"/>
</dbReference>
<evidence type="ECO:0000313" key="3">
    <source>
        <dbReference type="Proteomes" id="UP001183127"/>
    </source>
</evidence>
<protein>
    <submittedName>
        <fullName evidence="2">NTF2 fold immunity protein</fullName>
    </submittedName>
</protein>
<gene>
    <name evidence="2" type="ORF">RAH46_25660</name>
</gene>
<accession>A0ABY9QNU9</accession>
<dbReference type="GeneID" id="32803880"/>
<dbReference type="InterPro" id="IPR028049">
    <property type="entry name" value="Imm-NTF2"/>
</dbReference>
<evidence type="ECO:0000313" key="2">
    <source>
        <dbReference type="EMBL" id="WMW05666.1"/>
    </source>
</evidence>
<dbReference type="EMBL" id="CP132921">
    <property type="protein sequence ID" value="WMW05666.1"/>
    <property type="molecule type" value="Genomic_DNA"/>
</dbReference>
<dbReference type="RefSeq" id="WP_011531928.1">
    <property type="nucleotide sequence ID" value="NZ_CP132921.1"/>
</dbReference>
<name>A0ABY9QNU9_9PSED</name>
<dbReference type="Pfam" id="PF15655">
    <property type="entry name" value="Imm-NTF2"/>
    <property type="match status" value="1"/>
</dbReference>
<organism evidence="2 3">
    <name type="scientific">Pseudomonas entomophila</name>
    <dbReference type="NCBI Taxonomy" id="312306"/>
    <lineage>
        <taxon>Bacteria</taxon>
        <taxon>Pseudomonadati</taxon>
        <taxon>Pseudomonadota</taxon>
        <taxon>Gammaproteobacteria</taxon>
        <taxon>Pseudomonadales</taxon>
        <taxon>Pseudomonadaceae</taxon>
        <taxon>Pseudomonas</taxon>
    </lineage>
</organism>
<reference evidence="2 3" key="1">
    <citation type="submission" date="2023-08" db="EMBL/GenBank/DDBJ databases">
        <title>Complete Genome Sequence of Pseudomonas entomophila TVIN A01.</title>
        <authorList>
            <person name="Shelke T."/>
            <person name="Mahar N.S."/>
            <person name="Gupta I."/>
            <person name="Gupta V."/>
        </authorList>
    </citation>
    <scope>NUCLEOTIDE SEQUENCE [LARGE SCALE GENOMIC DNA]</scope>
    <source>
        <strain evidence="2 3">TVIN-A01</strain>
    </source>
</reference>
<evidence type="ECO:0000259" key="1">
    <source>
        <dbReference type="Pfam" id="PF15655"/>
    </source>
</evidence>
<proteinExistence type="predicted"/>